<evidence type="ECO:0000313" key="7">
    <source>
        <dbReference type="Proteomes" id="UP000025227"/>
    </source>
</evidence>
<keyword evidence="3 5" id="KW-1133">Transmembrane helix</keyword>
<dbReference type="Proteomes" id="UP000025227">
    <property type="component" value="Unplaced"/>
</dbReference>
<dbReference type="PANTHER" id="PTHR22718:SF25">
    <property type="entry name" value="G-PROTEIN COUPLED RECEPTORS FAMILY 1 PROFILE DOMAIN-CONTAINING PROTEIN"/>
    <property type="match status" value="1"/>
</dbReference>
<reference evidence="8" key="1">
    <citation type="submission" date="2020-12" db="UniProtKB">
        <authorList>
            <consortium name="WormBaseParasite"/>
        </authorList>
    </citation>
    <scope>IDENTIFICATION</scope>
    <source>
        <strain evidence="8">MHco3</strain>
    </source>
</reference>
<feature type="transmembrane region" description="Helical" evidence="5">
    <location>
        <begin position="223"/>
        <end position="249"/>
    </location>
</feature>
<evidence type="ECO:0000256" key="4">
    <source>
        <dbReference type="ARBA" id="ARBA00023136"/>
    </source>
</evidence>
<dbReference type="OrthoDB" id="5868068at2759"/>
<feature type="transmembrane region" description="Helical" evidence="5">
    <location>
        <begin position="47"/>
        <end position="70"/>
    </location>
</feature>
<keyword evidence="7" id="KW-1185">Reference proteome</keyword>
<evidence type="ECO:0000259" key="6">
    <source>
        <dbReference type="PROSITE" id="PS50262"/>
    </source>
</evidence>
<dbReference type="AlphaFoldDB" id="A0A7I5EEC3"/>
<dbReference type="SUPFAM" id="SSF81321">
    <property type="entry name" value="Family A G protein-coupled receptor-like"/>
    <property type="match status" value="1"/>
</dbReference>
<dbReference type="InterPro" id="IPR019430">
    <property type="entry name" value="7TM_GPCR_serpentine_rcpt_Srx"/>
</dbReference>
<feature type="transmembrane region" description="Helical" evidence="5">
    <location>
        <begin position="129"/>
        <end position="152"/>
    </location>
</feature>
<keyword evidence="4 5" id="KW-0472">Membrane</keyword>
<feature type="transmembrane region" description="Helical" evidence="5">
    <location>
        <begin position="182"/>
        <end position="203"/>
    </location>
</feature>
<keyword evidence="2 5" id="KW-0812">Transmembrane</keyword>
<dbReference type="PROSITE" id="PS50262">
    <property type="entry name" value="G_PROTEIN_RECEP_F1_2"/>
    <property type="match status" value="1"/>
</dbReference>
<organism evidence="7 8">
    <name type="scientific">Haemonchus contortus</name>
    <name type="common">Barber pole worm</name>
    <dbReference type="NCBI Taxonomy" id="6289"/>
    <lineage>
        <taxon>Eukaryota</taxon>
        <taxon>Metazoa</taxon>
        <taxon>Ecdysozoa</taxon>
        <taxon>Nematoda</taxon>
        <taxon>Chromadorea</taxon>
        <taxon>Rhabditida</taxon>
        <taxon>Rhabditina</taxon>
        <taxon>Rhabditomorpha</taxon>
        <taxon>Strongyloidea</taxon>
        <taxon>Trichostrongylidae</taxon>
        <taxon>Haemonchus</taxon>
    </lineage>
</organism>
<dbReference type="Pfam" id="PF10328">
    <property type="entry name" value="7TM_GPCR_Srx"/>
    <property type="match status" value="1"/>
</dbReference>
<accession>A0A7I5EEC3</accession>
<evidence type="ECO:0000256" key="2">
    <source>
        <dbReference type="ARBA" id="ARBA00022692"/>
    </source>
</evidence>
<dbReference type="GO" id="GO:0016020">
    <property type="term" value="C:membrane"/>
    <property type="evidence" value="ECO:0007669"/>
    <property type="project" value="UniProtKB-SubCell"/>
</dbReference>
<dbReference type="PANTHER" id="PTHR22718">
    <property type="entry name" value="SERPENTINE RECEPTOR, CLASS X"/>
    <property type="match status" value="1"/>
</dbReference>
<name>A0A7I5EEC3_HAECO</name>
<dbReference type="Gene3D" id="1.20.1070.10">
    <property type="entry name" value="Rhodopsin 7-helix transmembrane proteins"/>
    <property type="match status" value="1"/>
</dbReference>
<evidence type="ECO:0000256" key="3">
    <source>
        <dbReference type="ARBA" id="ARBA00022989"/>
    </source>
</evidence>
<comment type="subcellular location">
    <subcellularLocation>
        <location evidence="1">Membrane</location>
    </subcellularLocation>
</comment>
<dbReference type="InterPro" id="IPR017452">
    <property type="entry name" value="GPCR_Rhodpsn_7TM"/>
</dbReference>
<proteinExistence type="predicted"/>
<feature type="transmembrane region" description="Helical" evidence="5">
    <location>
        <begin position="12"/>
        <end position="35"/>
    </location>
</feature>
<dbReference type="CDD" id="cd00637">
    <property type="entry name" value="7tm_classA_rhodopsin-like"/>
    <property type="match status" value="1"/>
</dbReference>
<feature type="transmembrane region" description="Helical" evidence="5">
    <location>
        <begin position="255"/>
        <end position="279"/>
    </location>
</feature>
<evidence type="ECO:0000256" key="5">
    <source>
        <dbReference type="SAM" id="Phobius"/>
    </source>
</evidence>
<feature type="domain" description="G-protein coupled receptors family 1 profile" evidence="6">
    <location>
        <begin position="27"/>
        <end position="276"/>
    </location>
</feature>
<evidence type="ECO:0000256" key="1">
    <source>
        <dbReference type="ARBA" id="ARBA00004370"/>
    </source>
</evidence>
<sequence>MGSEATFEIRILASLLILIPAIVGLGLHTLLAITLYKGWRTFRRVSFYVITVQLQGCDFCALLLDLYIAFPLTLTGRQYMGDSIALYYGPLFFEGIAFNGLFLLSFFMSFNRFLLFILPQVHNKLFTYWGTRIMSLIVWIIVFLFIGLSNYFGCRKQFAKDDFYFWYNCSNRVPGELHYNDFMFIASNIVPITMIVMYVIIYVKIRHATHDNEMTRVKQEIKFFVQTVLISILIVVEMVMFITVPFLGVTGYGQFYLIILMNLIIISNNLVTPIVIFTFNSDVRQHLRSIIYYRQATVVQPVNILNQGRK</sequence>
<evidence type="ECO:0000313" key="8">
    <source>
        <dbReference type="WBParaSite" id="HCON_00175250-00001"/>
    </source>
</evidence>
<protein>
    <submittedName>
        <fullName evidence="8">G_PROTEIN_RECEP_F1_2 domain-containing protein</fullName>
    </submittedName>
</protein>
<dbReference type="WBParaSite" id="HCON_00175250-00001">
    <property type="protein sequence ID" value="HCON_00175250-00001"/>
    <property type="gene ID" value="HCON_00175250"/>
</dbReference>